<proteinExistence type="predicted"/>
<protein>
    <submittedName>
        <fullName evidence="1">Uncharacterized protein</fullName>
    </submittedName>
</protein>
<reference evidence="1" key="2">
    <citation type="journal article" date="2015" name="Fish Shellfish Immunol.">
        <title>Early steps in the European eel (Anguilla anguilla)-Vibrio vulnificus interaction in the gills: Role of the RtxA13 toxin.</title>
        <authorList>
            <person name="Callol A."/>
            <person name="Pajuelo D."/>
            <person name="Ebbesson L."/>
            <person name="Teles M."/>
            <person name="MacKenzie S."/>
            <person name="Amaro C."/>
        </authorList>
    </citation>
    <scope>NUCLEOTIDE SEQUENCE</scope>
</reference>
<name>A0A0E9VM89_ANGAN</name>
<dbReference type="AlphaFoldDB" id="A0A0E9VM89"/>
<organism evidence="1">
    <name type="scientific">Anguilla anguilla</name>
    <name type="common">European freshwater eel</name>
    <name type="synonym">Muraena anguilla</name>
    <dbReference type="NCBI Taxonomy" id="7936"/>
    <lineage>
        <taxon>Eukaryota</taxon>
        <taxon>Metazoa</taxon>
        <taxon>Chordata</taxon>
        <taxon>Craniata</taxon>
        <taxon>Vertebrata</taxon>
        <taxon>Euteleostomi</taxon>
        <taxon>Actinopterygii</taxon>
        <taxon>Neopterygii</taxon>
        <taxon>Teleostei</taxon>
        <taxon>Anguilliformes</taxon>
        <taxon>Anguillidae</taxon>
        <taxon>Anguilla</taxon>
    </lineage>
</organism>
<sequence>MLGYRIVFIHTRTQNKNLICLKLGKGKATNRQTEHHVWIRSL</sequence>
<accession>A0A0E9VM89</accession>
<evidence type="ECO:0000313" key="1">
    <source>
        <dbReference type="EMBL" id="JAH79224.1"/>
    </source>
</evidence>
<reference evidence="1" key="1">
    <citation type="submission" date="2014-11" db="EMBL/GenBank/DDBJ databases">
        <authorList>
            <person name="Amaro Gonzalez C."/>
        </authorList>
    </citation>
    <scope>NUCLEOTIDE SEQUENCE</scope>
</reference>
<dbReference type="EMBL" id="GBXM01029353">
    <property type="protein sequence ID" value="JAH79224.1"/>
    <property type="molecule type" value="Transcribed_RNA"/>
</dbReference>